<evidence type="ECO:0000313" key="2">
    <source>
        <dbReference type="Proteomes" id="UP000216840"/>
    </source>
</evidence>
<proteinExistence type="predicted"/>
<dbReference type="AlphaFoldDB" id="A0A265UTC1"/>
<keyword evidence="2" id="KW-1185">Reference proteome</keyword>
<organism evidence="1 2">
    <name type="scientific">Winogradskyella aurantia</name>
    <dbReference type="NCBI Taxonomy" id="1915063"/>
    <lineage>
        <taxon>Bacteria</taxon>
        <taxon>Pseudomonadati</taxon>
        <taxon>Bacteroidota</taxon>
        <taxon>Flavobacteriia</taxon>
        <taxon>Flavobacteriales</taxon>
        <taxon>Flavobacteriaceae</taxon>
        <taxon>Winogradskyella</taxon>
    </lineage>
</organism>
<accession>A0A265UTC1</accession>
<reference evidence="1 2" key="1">
    <citation type="submission" date="2017-05" db="EMBL/GenBank/DDBJ databases">
        <title>The draft genome sequence of Idiomarina salinarum WNB302.</title>
        <authorList>
            <person name="Sun Y."/>
            <person name="Chen B."/>
            <person name="Du Z."/>
        </authorList>
    </citation>
    <scope>NUCLEOTIDE SEQUENCE [LARGE SCALE GENOMIC DNA]</scope>
    <source>
        <strain evidence="1 2">WNB302</strain>
    </source>
</reference>
<dbReference type="RefSeq" id="WP_094968329.1">
    <property type="nucleotide sequence ID" value="NZ_NGJN01000004.1"/>
</dbReference>
<dbReference type="Proteomes" id="UP000216840">
    <property type="component" value="Unassembled WGS sequence"/>
</dbReference>
<comment type="caution">
    <text evidence="1">The sequence shown here is derived from an EMBL/GenBank/DDBJ whole genome shotgun (WGS) entry which is preliminary data.</text>
</comment>
<dbReference type="EMBL" id="NGJN01000004">
    <property type="protein sequence ID" value="OZV68565.1"/>
    <property type="molecule type" value="Genomic_DNA"/>
</dbReference>
<sequence>MSKSNIKIYFQTIAIFLVLGVLSPSLVKLAHAFNHHQHEVCENQDLNATHFHKTDVDCEFYKFKITKNVFFSSPENEPIVKTYLQKLEDSYYQFFIPHQQLISFLRGPPRLV</sequence>
<dbReference type="OrthoDB" id="1449138at2"/>
<protein>
    <submittedName>
        <fullName evidence="1">Uncharacterized protein</fullName>
    </submittedName>
</protein>
<name>A0A265UTC1_9FLAO</name>
<gene>
    <name evidence="1" type="ORF">CA834_08815</name>
</gene>
<evidence type="ECO:0000313" key="1">
    <source>
        <dbReference type="EMBL" id="OZV68565.1"/>
    </source>
</evidence>